<organism evidence="3">
    <name type="scientific">seawater metagenome</name>
    <dbReference type="NCBI Taxonomy" id="1561972"/>
    <lineage>
        <taxon>unclassified sequences</taxon>
        <taxon>metagenomes</taxon>
        <taxon>ecological metagenomes</taxon>
    </lineage>
</organism>
<accession>A0A5E8CIE8</accession>
<feature type="region of interest" description="Disordered" evidence="1">
    <location>
        <begin position="61"/>
        <end position="97"/>
    </location>
</feature>
<feature type="compositionally biased region" description="Basic and acidic residues" evidence="1">
    <location>
        <begin position="61"/>
        <end position="71"/>
    </location>
</feature>
<keyword evidence="2" id="KW-0812">Transmembrane</keyword>
<reference evidence="3" key="1">
    <citation type="submission" date="2019-09" db="EMBL/GenBank/DDBJ databases">
        <authorList>
            <person name="Needham M D."/>
        </authorList>
    </citation>
    <scope>NUCLEOTIDE SEQUENCE</scope>
</reference>
<evidence type="ECO:0000256" key="1">
    <source>
        <dbReference type="SAM" id="MobiDB-lite"/>
    </source>
</evidence>
<keyword evidence="2" id="KW-1133">Transmembrane helix</keyword>
<dbReference type="AlphaFoldDB" id="A0A5E8CIE8"/>
<keyword evidence="2" id="KW-0472">Membrane</keyword>
<evidence type="ECO:0000256" key="2">
    <source>
        <dbReference type="SAM" id="Phobius"/>
    </source>
</evidence>
<feature type="transmembrane region" description="Helical" evidence="2">
    <location>
        <begin position="6"/>
        <end position="28"/>
    </location>
</feature>
<proteinExistence type="predicted"/>
<feature type="compositionally biased region" description="Basic and acidic residues" evidence="1">
    <location>
        <begin position="78"/>
        <end position="87"/>
    </location>
</feature>
<protein>
    <submittedName>
        <fullName evidence="3">Uncharacterized protein</fullName>
    </submittedName>
</protein>
<sequence length="126" mass="14708">MITIQISHFIFFIVLIIVSTIIIYENLFPGRTIPPKIKRINLCKNKIRQIPVYIVNKKNENEDDSNLKKEITNNQNNEKNEKNEKNMNTDISTNNIGIHSSAHSTSIIPSVWKDEDNKNNNFEFTY</sequence>
<name>A0A5E8CIE8_9ZZZZ</name>
<gene>
    <name evidence="3" type="ORF">CPAV1605_888</name>
</gene>
<dbReference type="EMBL" id="CABVLZ010000003">
    <property type="protein sequence ID" value="VVU95163.1"/>
    <property type="molecule type" value="Genomic_DNA"/>
</dbReference>
<evidence type="ECO:0000313" key="3">
    <source>
        <dbReference type="EMBL" id="VVU95163.1"/>
    </source>
</evidence>